<evidence type="ECO:0000313" key="5">
    <source>
        <dbReference type="Proteomes" id="UP000522688"/>
    </source>
</evidence>
<keyword evidence="4" id="KW-1185">Reference proteome</keyword>
<sequence>MNRIPPRLVPPGSDSETPPLAQGVMTRAYGESFAVVDAIIARGLDGLSGLEAYFEAVIDARGQLMMPGFGAPGLPQHEVERLDGELRRRVDVLVARGRHDGTVSTTLRTVDVVVFASLLAQGLPEFAGYRGAARSLVMIFLDGVAARRVAAPLDDLATDELSES</sequence>
<dbReference type="Proteomes" id="UP000522688">
    <property type="component" value="Unassembled WGS sequence"/>
</dbReference>
<dbReference type="OrthoDB" id="3192968at2"/>
<feature type="region of interest" description="Disordered" evidence="1">
    <location>
        <begin position="1"/>
        <end position="21"/>
    </location>
</feature>
<evidence type="ECO:0000313" key="3">
    <source>
        <dbReference type="EMBL" id="MBA8814917.1"/>
    </source>
</evidence>
<gene>
    <name evidence="3" type="ORF">FB463_003194</name>
    <name evidence="2" type="ORF">FFA01_12730</name>
</gene>
<evidence type="ECO:0008006" key="6">
    <source>
        <dbReference type="Google" id="ProtNLM"/>
    </source>
</evidence>
<evidence type="ECO:0000256" key="1">
    <source>
        <dbReference type="SAM" id="MobiDB-lite"/>
    </source>
</evidence>
<dbReference type="Proteomes" id="UP000321154">
    <property type="component" value="Unassembled WGS sequence"/>
</dbReference>
<accession>A0A7W3PKJ1</accession>
<reference evidence="3 5" key="2">
    <citation type="submission" date="2020-07" db="EMBL/GenBank/DDBJ databases">
        <title>Sequencing the genomes of 1000 actinobacteria strains.</title>
        <authorList>
            <person name="Klenk H.-P."/>
        </authorList>
    </citation>
    <scope>NUCLEOTIDE SEQUENCE [LARGE SCALE GENOMIC DNA]</scope>
    <source>
        <strain evidence="3 5">DSM 10309</strain>
    </source>
</reference>
<dbReference type="AlphaFoldDB" id="A0A7W3PKJ1"/>
<evidence type="ECO:0000313" key="2">
    <source>
        <dbReference type="EMBL" id="GEK82964.1"/>
    </source>
</evidence>
<dbReference type="RefSeq" id="WP_146854143.1">
    <property type="nucleotide sequence ID" value="NZ_BAAAHR010000003.1"/>
</dbReference>
<proteinExistence type="predicted"/>
<dbReference type="EMBL" id="BJUV01000010">
    <property type="protein sequence ID" value="GEK82964.1"/>
    <property type="molecule type" value="Genomic_DNA"/>
</dbReference>
<organism evidence="3 5">
    <name type="scientific">Frigoribacterium faeni</name>
    <dbReference type="NCBI Taxonomy" id="145483"/>
    <lineage>
        <taxon>Bacteria</taxon>
        <taxon>Bacillati</taxon>
        <taxon>Actinomycetota</taxon>
        <taxon>Actinomycetes</taxon>
        <taxon>Micrococcales</taxon>
        <taxon>Microbacteriaceae</taxon>
        <taxon>Frigoribacterium</taxon>
    </lineage>
</organism>
<dbReference type="EMBL" id="JACGWW010000012">
    <property type="protein sequence ID" value="MBA8814917.1"/>
    <property type="molecule type" value="Genomic_DNA"/>
</dbReference>
<comment type="caution">
    <text evidence="3">The sequence shown here is derived from an EMBL/GenBank/DDBJ whole genome shotgun (WGS) entry which is preliminary data.</text>
</comment>
<evidence type="ECO:0000313" key="4">
    <source>
        <dbReference type="Proteomes" id="UP000321154"/>
    </source>
</evidence>
<protein>
    <recommendedName>
        <fullName evidence="6">TetR family transcriptional regulator</fullName>
    </recommendedName>
</protein>
<name>A0A7W3PKJ1_9MICO</name>
<dbReference type="Gene3D" id="1.10.357.10">
    <property type="entry name" value="Tetracycline Repressor, domain 2"/>
    <property type="match status" value="1"/>
</dbReference>
<reference evidence="2 4" key="1">
    <citation type="submission" date="2019-07" db="EMBL/GenBank/DDBJ databases">
        <title>Whole genome shotgun sequence of Frigoribacterium faeni NBRC 103066.</title>
        <authorList>
            <person name="Hosoyama A."/>
            <person name="Uohara A."/>
            <person name="Ohji S."/>
            <person name="Ichikawa N."/>
        </authorList>
    </citation>
    <scope>NUCLEOTIDE SEQUENCE [LARGE SCALE GENOMIC DNA]</scope>
    <source>
        <strain evidence="2 4">NBRC 103066</strain>
    </source>
</reference>